<evidence type="ECO:0000313" key="4">
    <source>
        <dbReference type="Proteomes" id="UP000019141"/>
    </source>
</evidence>
<dbReference type="Gene3D" id="3.40.50.720">
    <property type="entry name" value="NAD(P)-binding Rossmann-like Domain"/>
    <property type="match status" value="1"/>
</dbReference>
<evidence type="ECO:0000313" key="3">
    <source>
        <dbReference type="EMBL" id="ETW96229.1"/>
    </source>
</evidence>
<comment type="caution">
    <text evidence="3">The sequence shown here is derived from an EMBL/GenBank/DDBJ whole genome shotgun (WGS) entry which is preliminary data.</text>
</comment>
<dbReference type="NCBIfam" id="NF004818">
    <property type="entry name" value="PRK06172.1"/>
    <property type="match status" value="1"/>
</dbReference>
<evidence type="ECO:0000256" key="1">
    <source>
        <dbReference type="ARBA" id="ARBA00006484"/>
    </source>
</evidence>
<accession>W4LE71</accession>
<dbReference type="PROSITE" id="PS00061">
    <property type="entry name" value="ADH_SHORT"/>
    <property type="match status" value="1"/>
</dbReference>
<organism evidence="3 4">
    <name type="scientific">Entotheonella factor</name>
    <dbReference type="NCBI Taxonomy" id="1429438"/>
    <lineage>
        <taxon>Bacteria</taxon>
        <taxon>Pseudomonadati</taxon>
        <taxon>Nitrospinota/Tectimicrobiota group</taxon>
        <taxon>Candidatus Tectimicrobiota</taxon>
        <taxon>Candidatus Entotheonellia</taxon>
        <taxon>Candidatus Entotheonellales</taxon>
        <taxon>Candidatus Entotheonellaceae</taxon>
        <taxon>Candidatus Entotheonella</taxon>
    </lineage>
</organism>
<dbReference type="NCBIfam" id="NF005559">
    <property type="entry name" value="PRK07231.1"/>
    <property type="match status" value="1"/>
</dbReference>
<dbReference type="PRINTS" id="PR00080">
    <property type="entry name" value="SDRFAMILY"/>
</dbReference>
<keyword evidence="4" id="KW-1185">Reference proteome</keyword>
<dbReference type="NCBIfam" id="NF009466">
    <property type="entry name" value="PRK12826.1-2"/>
    <property type="match status" value="1"/>
</dbReference>
<dbReference type="Pfam" id="PF13561">
    <property type="entry name" value="adh_short_C2"/>
    <property type="match status" value="1"/>
</dbReference>
<dbReference type="InterPro" id="IPR036291">
    <property type="entry name" value="NAD(P)-bd_dom_sf"/>
</dbReference>
<dbReference type="CDD" id="cd05233">
    <property type="entry name" value="SDR_c"/>
    <property type="match status" value="1"/>
</dbReference>
<sequence>MPGTLQDKVALITGGASGIGRATALACAREGAKLVIADMNEDGGQQTVHMITETGGEAIFMQVDVTQATETEAMISKAVETYGRLDCAFNNAGISGAGIGGDLRTMTADYPDERWHRIIDINLTGVWLCMKYELQQMLTQGGGAIVNTASVAGLVGLPYASAYVASKHGVVGLTKTAALEYAKQGIRVNCVCPGYIETPMTAAGMSDPARMAHMVASEPIGRMGKPEEIAETVAWLCSDAASFVTGHSMTVDGGYAAQ</sequence>
<dbReference type="InterPro" id="IPR002347">
    <property type="entry name" value="SDR_fam"/>
</dbReference>
<reference evidence="3 4" key="1">
    <citation type="journal article" date="2014" name="Nature">
        <title>An environmental bacterial taxon with a large and distinct metabolic repertoire.</title>
        <authorList>
            <person name="Wilson M.C."/>
            <person name="Mori T."/>
            <person name="Ruckert C."/>
            <person name="Uria A.R."/>
            <person name="Helf M.J."/>
            <person name="Takada K."/>
            <person name="Gernert C."/>
            <person name="Steffens U.A."/>
            <person name="Heycke N."/>
            <person name="Schmitt S."/>
            <person name="Rinke C."/>
            <person name="Helfrich E.J."/>
            <person name="Brachmann A.O."/>
            <person name="Gurgui C."/>
            <person name="Wakimoto T."/>
            <person name="Kracht M."/>
            <person name="Crusemann M."/>
            <person name="Hentschel U."/>
            <person name="Abe I."/>
            <person name="Matsunaga S."/>
            <person name="Kalinowski J."/>
            <person name="Takeyama H."/>
            <person name="Piel J."/>
        </authorList>
    </citation>
    <scope>NUCLEOTIDE SEQUENCE [LARGE SCALE GENOMIC DNA]</scope>
    <source>
        <strain evidence="4">TSY1</strain>
    </source>
</reference>
<dbReference type="PANTHER" id="PTHR24321">
    <property type="entry name" value="DEHYDROGENASES, SHORT CHAIN"/>
    <property type="match status" value="1"/>
</dbReference>
<name>W4LE71_ENTF1</name>
<dbReference type="AlphaFoldDB" id="W4LE71"/>
<dbReference type="SUPFAM" id="SSF51735">
    <property type="entry name" value="NAD(P)-binding Rossmann-fold domains"/>
    <property type="match status" value="1"/>
</dbReference>
<proteinExistence type="inferred from homology"/>
<dbReference type="HOGENOM" id="CLU_010194_1_0_7"/>
<dbReference type="InterPro" id="IPR020904">
    <property type="entry name" value="Sc_DH/Rdtase_CS"/>
</dbReference>
<dbReference type="PRINTS" id="PR00081">
    <property type="entry name" value="GDHRDH"/>
</dbReference>
<keyword evidence="2" id="KW-0560">Oxidoreductase</keyword>
<gene>
    <name evidence="3" type="ORF">ETSY1_27455</name>
</gene>
<dbReference type="FunFam" id="3.40.50.720:FF:000084">
    <property type="entry name" value="Short-chain dehydrogenase reductase"/>
    <property type="match status" value="1"/>
</dbReference>
<dbReference type="PANTHER" id="PTHR24321:SF8">
    <property type="entry name" value="ESTRADIOL 17-BETA-DEHYDROGENASE 8-RELATED"/>
    <property type="match status" value="1"/>
</dbReference>
<protein>
    <submittedName>
        <fullName evidence="3">Short-chain dehydrogenase</fullName>
    </submittedName>
</protein>
<dbReference type="GO" id="GO:0016491">
    <property type="term" value="F:oxidoreductase activity"/>
    <property type="evidence" value="ECO:0007669"/>
    <property type="project" value="UniProtKB-KW"/>
</dbReference>
<dbReference type="Proteomes" id="UP000019141">
    <property type="component" value="Unassembled WGS sequence"/>
</dbReference>
<comment type="similarity">
    <text evidence="1">Belongs to the short-chain dehydrogenases/reductases (SDR) family.</text>
</comment>
<dbReference type="EMBL" id="AZHW01000817">
    <property type="protein sequence ID" value="ETW96229.1"/>
    <property type="molecule type" value="Genomic_DNA"/>
</dbReference>
<evidence type="ECO:0000256" key="2">
    <source>
        <dbReference type="ARBA" id="ARBA00023002"/>
    </source>
</evidence>